<evidence type="ECO:0000313" key="3">
    <source>
        <dbReference type="Proteomes" id="UP000033647"/>
    </source>
</evidence>
<evidence type="ECO:0000313" key="2">
    <source>
        <dbReference type="EMBL" id="KJY00181.1"/>
    </source>
</evidence>
<dbReference type="AlphaFoldDB" id="A0A0F4GVE2"/>
<accession>A0A0F4GVE2</accession>
<gene>
    <name evidence="2" type="ORF">TI39_contig340g00002</name>
</gene>
<feature type="transmembrane region" description="Helical" evidence="1">
    <location>
        <begin position="86"/>
        <end position="107"/>
    </location>
</feature>
<feature type="transmembrane region" description="Helical" evidence="1">
    <location>
        <begin position="12"/>
        <end position="33"/>
    </location>
</feature>
<dbReference type="Gene3D" id="1.20.140.150">
    <property type="match status" value="1"/>
</dbReference>
<keyword evidence="1" id="KW-0812">Transmembrane</keyword>
<evidence type="ECO:0000256" key="1">
    <source>
        <dbReference type="SAM" id="Phobius"/>
    </source>
</evidence>
<comment type="caution">
    <text evidence="2">The sequence shown here is derived from an EMBL/GenBank/DDBJ whole genome shotgun (WGS) entry which is preliminary data.</text>
</comment>
<name>A0A0F4GVE2_9PEZI</name>
<keyword evidence="1" id="KW-0472">Membrane</keyword>
<dbReference type="OrthoDB" id="61370at2759"/>
<dbReference type="EMBL" id="LAFY01000332">
    <property type="protein sequence ID" value="KJY00181.1"/>
    <property type="molecule type" value="Genomic_DNA"/>
</dbReference>
<keyword evidence="1" id="KW-1133">Transmembrane helix</keyword>
<feature type="transmembrane region" description="Helical" evidence="1">
    <location>
        <begin position="119"/>
        <end position="142"/>
    </location>
</feature>
<sequence length="195" mass="21527">MPRRIIYGISLWLFLSSAALTITSIALPTWVVYTSPTTHDSTPIRVSYGLHSRCSSITNTCTPFPPPEECHGEERGFCSAWRTSAFLINFSVVLMLACLVAYVTVLVGGRQVREKGWKVLVGLLAVVAGSQLTAMALVAALYEKDKRFFVGWELGTAWILCTVSWITLLVDALGIMAGAYFYPQNDDYEPIPDPQ</sequence>
<protein>
    <submittedName>
        <fullName evidence="2">Uncharacterized protein</fullName>
    </submittedName>
</protein>
<feature type="transmembrane region" description="Helical" evidence="1">
    <location>
        <begin position="157"/>
        <end position="182"/>
    </location>
</feature>
<organism evidence="2 3">
    <name type="scientific">Zymoseptoria brevis</name>
    <dbReference type="NCBI Taxonomy" id="1047168"/>
    <lineage>
        <taxon>Eukaryota</taxon>
        <taxon>Fungi</taxon>
        <taxon>Dikarya</taxon>
        <taxon>Ascomycota</taxon>
        <taxon>Pezizomycotina</taxon>
        <taxon>Dothideomycetes</taxon>
        <taxon>Dothideomycetidae</taxon>
        <taxon>Mycosphaerellales</taxon>
        <taxon>Mycosphaerellaceae</taxon>
        <taxon>Zymoseptoria</taxon>
    </lineage>
</organism>
<reference evidence="2 3" key="1">
    <citation type="submission" date="2015-03" db="EMBL/GenBank/DDBJ databases">
        <title>RNA-seq based gene annotation and comparative genomics of four Zymoseptoria species reveal species-specific pathogenicity related genes and transposable element activity.</title>
        <authorList>
            <person name="Grandaubert J."/>
            <person name="Bhattacharyya A."/>
            <person name="Stukenbrock E.H."/>
        </authorList>
    </citation>
    <scope>NUCLEOTIDE SEQUENCE [LARGE SCALE GENOMIC DNA]</scope>
    <source>
        <strain evidence="2 3">Zb18110</strain>
    </source>
</reference>
<keyword evidence="3" id="KW-1185">Reference proteome</keyword>
<proteinExistence type="predicted"/>
<dbReference type="Proteomes" id="UP000033647">
    <property type="component" value="Unassembled WGS sequence"/>
</dbReference>